<dbReference type="HAMAP" id="MF_01023">
    <property type="entry name" value="HisC_aminotrans_2"/>
    <property type="match status" value="1"/>
</dbReference>
<dbReference type="Gene3D" id="3.90.1150.10">
    <property type="entry name" value="Aspartate Aminotransferase, domain 1"/>
    <property type="match status" value="1"/>
</dbReference>
<protein>
    <recommendedName>
        <fullName evidence="6">Histidinol-phosphate aminotransferase</fullName>
        <ecNumber evidence="6">2.6.1.9</ecNumber>
    </recommendedName>
    <alternativeName>
        <fullName evidence="6">Imidazole acetol-phosphate transaminase</fullName>
    </alternativeName>
</protein>
<dbReference type="GO" id="GO:0004400">
    <property type="term" value="F:histidinol-phosphate transaminase activity"/>
    <property type="evidence" value="ECO:0007669"/>
    <property type="project" value="UniProtKB-UniRule"/>
</dbReference>
<keyword evidence="5 6" id="KW-0663">Pyridoxal phosphate</keyword>
<dbReference type="EC" id="2.6.1.9" evidence="6"/>
<sequence length="367" mass="41748">MAVKEREALGKINNYIAARTLESVKREFGLTEVIKLAGNENRIGCSPFVHTAIQNFFGQLSYYPDMKCTKLREQLAKEFDIDGEQLVFGNGSFELISFVAQTFLEKGDESIISVPSFGWYTNVTLQMDAKPVNVPLKNFTVDLQAVYNAITDKTKVIWICNPNNPTGTLLDQKKLLDFIDKVGKDIVIVLDEAYIEYIEGDYLDTTTLITKYDNLILLRTFSKVYGLASFRIGYGIADTDIILKMNKVRPPININALAQEAAVASLGDKEFKKIVQDNNKKSLEFYYSELDKLGLNYVTSNCNFILFDTTKDSVWIENEFIKRGFIIRSGVEFGYPTWVRISIGTWEDNVKVIEILREVLLNTQNVY</sequence>
<dbReference type="CDD" id="cd00609">
    <property type="entry name" value="AAT_like"/>
    <property type="match status" value="1"/>
</dbReference>
<dbReference type="EMBL" id="FOJI01000005">
    <property type="protein sequence ID" value="SEW15837.1"/>
    <property type="molecule type" value="Genomic_DNA"/>
</dbReference>
<evidence type="ECO:0000256" key="1">
    <source>
        <dbReference type="ARBA" id="ARBA00001933"/>
    </source>
</evidence>
<keyword evidence="4 6" id="KW-0808">Transferase</keyword>
<evidence type="ECO:0000256" key="3">
    <source>
        <dbReference type="ARBA" id="ARBA00022576"/>
    </source>
</evidence>
<dbReference type="Pfam" id="PF00155">
    <property type="entry name" value="Aminotran_1_2"/>
    <property type="match status" value="1"/>
</dbReference>
<comment type="similarity">
    <text evidence="6">Belongs to the class-II pyridoxal-phosphate-dependent aminotransferase family. Histidinol-phosphate aminotransferase subfamily.</text>
</comment>
<comment type="catalytic activity">
    <reaction evidence="6">
        <text>L-histidinol phosphate + 2-oxoglutarate = 3-(imidazol-4-yl)-2-oxopropyl phosphate + L-glutamate</text>
        <dbReference type="Rhea" id="RHEA:23744"/>
        <dbReference type="ChEBI" id="CHEBI:16810"/>
        <dbReference type="ChEBI" id="CHEBI:29985"/>
        <dbReference type="ChEBI" id="CHEBI:57766"/>
        <dbReference type="ChEBI" id="CHEBI:57980"/>
        <dbReference type="EC" id="2.6.1.9"/>
    </reaction>
</comment>
<evidence type="ECO:0000313" key="9">
    <source>
        <dbReference type="Proteomes" id="UP000199701"/>
    </source>
</evidence>
<evidence type="ECO:0000256" key="4">
    <source>
        <dbReference type="ARBA" id="ARBA00022679"/>
    </source>
</evidence>
<dbReference type="InterPro" id="IPR004839">
    <property type="entry name" value="Aminotransferase_I/II_large"/>
</dbReference>
<dbReference type="STRING" id="99656.SAMN05421659_105211"/>
<keyword evidence="9" id="KW-1185">Reference proteome</keyword>
<name>A0A1I0PN32_9FIRM</name>
<evidence type="ECO:0000259" key="7">
    <source>
        <dbReference type="Pfam" id="PF00155"/>
    </source>
</evidence>
<dbReference type="Gene3D" id="3.40.640.10">
    <property type="entry name" value="Type I PLP-dependent aspartate aminotransferase-like (Major domain)"/>
    <property type="match status" value="1"/>
</dbReference>
<dbReference type="GO" id="GO:0000105">
    <property type="term" value="P:L-histidine biosynthetic process"/>
    <property type="evidence" value="ECO:0007669"/>
    <property type="project" value="UniProtKB-UniRule"/>
</dbReference>
<dbReference type="RefSeq" id="WP_092452797.1">
    <property type="nucleotide sequence ID" value="NZ_FOJI01000005.1"/>
</dbReference>
<dbReference type="AlphaFoldDB" id="A0A1I0PN32"/>
<gene>
    <name evidence="6" type="primary">hisC</name>
    <name evidence="8" type="ORF">SAMN05421659_105211</name>
</gene>
<evidence type="ECO:0000256" key="6">
    <source>
        <dbReference type="HAMAP-Rule" id="MF_01023"/>
    </source>
</evidence>
<dbReference type="Proteomes" id="UP000199701">
    <property type="component" value="Unassembled WGS sequence"/>
</dbReference>
<keyword evidence="6" id="KW-0368">Histidine biosynthesis</keyword>
<comment type="cofactor">
    <cofactor evidence="1 6">
        <name>pyridoxal 5'-phosphate</name>
        <dbReference type="ChEBI" id="CHEBI:597326"/>
    </cofactor>
</comment>
<comment type="subunit">
    <text evidence="2 6">Homodimer.</text>
</comment>
<reference evidence="8 9" key="1">
    <citation type="submission" date="2016-10" db="EMBL/GenBank/DDBJ databases">
        <authorList>
            <person name="de Groot N.N."/>
        </authorList>
    </citation>
    <scope>NUCLEOTIDE SEQUENCE [LARGE SCALE GENOMIC DNA]</scope>
    <source>
        <strain evidence="8 9">DSM 9179</strain>
    </source>
</reference>
<feature type="modified residue" description="N6-(pyridoxal phosphate)lysine" evidence="6">
    <location>
        <position position="223"/>
    </location>
</feature>
<dbReference type="InterPro" id="IPR005861">
    <property type="entry name" value="HisP_aminotrans"/>
</dbReference>
<dbReference type="PANTHER" id="PTHR43643:SF3">
    <property type="entry name" value="HISTIDINOL-PHOSPHATE AMINOTRANSFERASE"/>
    <property type="match status" value="1"/>
</dbReference>
<dbReference type="NCBIfam" id="TIGR01141">
    <property type="entry name" value="hisC"/>
    <property type="match status" value="1"/>
</dbReference>
<comment type="pathway">
    <text evidence="6">Amino-acid biosynthesis; L-histidine biosynthesis; L-histidine from 5-phospho-alpha-D-ribose 1-diphosphate: step 7/9.</text>
</comment>
<organism evidence="8 9">
    <name type="scientific">[Clostridium] fimetarium</name>
    <dbReference type="NCBI Taxonomy" id="99656"/>
    <lineage>
        <taxon>Bacteria</taxon>
        <taxon>Bacillati</taxon>
        <taxon>Bacillota</taxon>
        <taxon>Clostridia</taxon>
        <taxon>Lachnospirales</taxon>
        <taxon>Lachnospiraceae</taxon>
    </lineage>
</organism>
<evidence type="ECO:0000256" key="2">
    <source>
        <dbReference type="ARBA" id="ARBA00011738"/>
    </source>
</evidence>
<dbReference type="PANTHER" id="PTHR43643">
    <property type="entry name" value="HISTIDINOL-PHOSPHATE AMINOTRANSFERASE 2"/>
    <property type="match status" value="1"/>
</dbReference>
<dbReference type="InterPro" id="IPR015421">
    <property type="entry name" value="PyrdxlP-dep_Trfase_major"/>
</dbReference>
<dbReference type="OrthoDB" id="9813612at2"/>
<dbReference type="InterPro" id="IPR015424">
    <property type="entry name" value="PyrdxlP-dep_Trfase"/>
</dbReference>
<accession>A0A1I0PN32</accession>
<dbReference type="GO" id="GO:0030170">
    <property type="term" value="F:pyridoxal phosphate binding"/>
    <property type="evidence" value="ECO:0007669"/>
    <property type="project" value="InterPro"/>
</dbReference>
<dbReference type="InterPro" id="IPR050106">
    <property type="entry name" value="HistidinolP_aminotransfase"/>
</dbReference>
<proteinExistence type="inferred from homology"/>
<feature type="domain" description="Aminotransferase class I/classII large" evidence="7">
    <location>
        <begin position="32"/>
        <end position="353"/>
    </location>
</feature>
<evidence type="ECO:0000313" key="8">
    <source>
        <dbReference type="EMBL" id="SEW15837.1"/>
    </source>
</evidence>
<dbReference type="InterPro" id="IPR015422">
    <property type="entry name" value="PyrdxlP-dep_Trfase_small"/>
</dbReference>
<evidence type="ECO:0000256" key="5">
    <source>
        <dbReference type="ARBA" id="ARBA00022898"/>
    </source>
</evidence>
<keyword evidence="6" id="KW-0028">Amino-acid biosynthesis</keyword>
<dbReference type="SUPFAM" id="SSF53383">
    <property type="entry name" value="PLP-dependent transferases"/>
    <property type="match status" value="1"/>
</dbReference>
<keyword evidence="3 6" id="KW-0032">Aminotransferase</keyword>
<dbReference type="UniPathway" id="UPA00031">
    <property type="reaction ID" value="UER00012"/>
</dbReference>